<dbReference type="eggNOG" id="COG1082">
    <property type="taxonomic scope" value="Bacteria"/>
</dbReference>
<dbReference type="STRING" id="471854.Dfer_2297"/>
<dbReference type="OrthoDB" id="2555274at2"/>
<dbReference type="RefSeq" id="WP_015811770.1">
    <property type="nucleotide sequence ID" value="NC_013037.1"/>
</dbReference>
<dbReference type="Pfam" id="PF01261">
    <property type="entry name" value="AP_endonuc_2"/>
    <property type="match status" value="1"/>
</dbReference>
<name>C6VZP0_DYAFD</name>
<dbReference type="Gene3D" id="3.20.20.150">
    <property type="entry name" value="Divalent-metal-dependent TIM barrel enzymes"/>
    <property type="match status" value="1"/>
</dbReference>
<keyword evidence="2" id="KW-0413">Isomerase</keyword>
<evidence type="ECO:0000259" key="1">
    <source>
        <dbReference type="Pfam" id="PF01261"/>
    </source>
</evidence>
<keyword evidence="3" id="KW-1185">Reference proteome</keyword>
<protein>
    <submittedName>
        <fullName evidence="2">Xylose isomerase domain protein TIM barrel</fullName>
    </submittedName>
</protein>
<evidence type="ECO:0000313" key="2">
    <source>
        <dbReference type="EMBL" id="ACT93518.1"/>
    </source>
</evidence>
<proteinExistence type="predicted"/>
<organism evidence="2 3">
    <name type="scientific">Dyadobacter fermentans (strain ATCC 700827 / DSM 18053 / CIP 107007 / KCTC 52180 / NS114)</name>
    <dbReference type="NCBI Taxonomy" id="471854"/>
    <lineage>
        <taxon>Bacteria</taxon>
        <taxon>Pseudomonadati</taxon>
        <taxon>Bacteroidota</taxon>
        <taxon>Cytophagia</taxon>
        <taxon>Cytophagales</taxon>
        <taxon>Spirosomataceae</taxon>
        <taxon>Dyadobacter</taxon>
    </lineage>
</organism>
<dbReference type="SUPFAM" id="SSF51658">
    <property type="entry name" value="Xylose isomerase-like"/>
    <property type="match status" value="1"/>
</dbReference>
<sequence length="282" mass="32451">MDIKILSPQWGHEHLPVDEFIAKIVDAGYDGIDTWLPDDPMTRKRLLNHIEEEGLVFVAHQHQAAGNNFKEFQASFKINLEACAAASPVLINSHTGRDYFTHDQLLSLIDIASEIADQTNIPIVHETHRGRMGYSPQSTEQLFIQRPGFEITADFSHWVCVTESMLGDFESVLYEAIDRTRHVHARVGYEQGPQVTDPRSPEWAYALNRFLVWWDAIVAVNRQKNRKILTFTTEFGPFPYMQMIPFTNKAIASQFDINCYLKDLLRERYIVKVDPESWSIGK</sequence>
<gene>
    <name evidence="2" type="ordered locus">Dfer_2297</name>
</gene>
<dbReference type="GO" id="GO:0016853">
    <property type="term" value="F:isomerase activity"/>
    <property type="evidence" value="ECO:0007669"/>
    <property type="project" value="UniProtKB-KW"/>
</dbReference>
<accession>C6VZP0</accession>
<dbReference type="InterPro" id="IPR036237">
    <property type="entry name" value="Xyl_isomerase-like_sf"/>
</dbReference>
<dbReference type="Proteomes" id="UP000002011">
    <property type="component" value="Chromosome"/>
</dbReference>
<dbReference type="HOGENOM" id="CLU_073994_0_0_10"/>
<dbReference type="KEGG" id="dfe:Dfer_2297"/>
<reference evidence="2 3" key="1">
    <citation type="journal article" date="2009" name="Stand. Genomic Sci.">
        <title>Complete genome sequence of Dyadobacter fermentans type strain (NS114).</title>
        <authorList>
            <person name="Lang E."/>
            <person name="Lapidus A."/>
            <person name="Chertkov O."/>
            <person name="Brettin T."/>
            <person name="Detter J.C."/>
            <person name="Han C."/>
            <person name="Copeland A."/>
            <person name="Glavina Del Rio T."/>
            <person name="Nolan M."/>
            <person name="Chen F."/>
            <person name="Lucas S."/>
            <person name="Tice H."/>
            <person name="Cheng J.F."/>
            <person name="Land M."/>
            <person name="Hauser L."/>
            <person name="Chang Y.J."/>
            <person name="Jeffries C.D."/>
            <person name="Kopitz M."/>
            <person name="Bruce D."/>
            <person name="Goodwin L."/>
            <person name="Pitluck S."/>
            <person name="Ovchinnikova G."/>
            <person name="Pati A."/>
            <person name="Ivanova N."/>
            <person name="Mavrommatis K."/>
            <person name="Chen A."/>
            <person name="Palaniappan K."/>
            <person name="Chain P."/>
            <person name="Bristow J."/>
            <person name="Eisen J.A."/>
            <person name="Markowitz V."/>
            <person name="Hugenholtz P."/>
            <person name="Goker M."/>
            <person name="Rohde M."/>
            <person name="Kyrpides N.C."/>
            <person name="Klenk H.P."/>
        </authorList>
    </citation>
    <scope>NUCLEOTIDE SEQUENCE [LARGE SCALE GENOMIC DNA]</scope>
    <source>
        <strain evidence="3">ATCC 700827 / DSM 18053 / CIP 107007 / KCTC 52180 / NS114</strain>
    </source>
</reference>
<dbReference type="AlphaFoldDB" id="C6VZP0"/>
<dbReference type="EMBL" id="CP001619">
    <property type="protein sequence ID" value="ACT93518.1"/>
    <property type="molecule type" value="Genomic_DNA"/>
</dbReference>
<feature type="domain" description="Xylose isomerase-like TIM barrel" evidence="1">
    <location>
        <begin position="22"/>
        <end position="185"/>
    </location>
</feature>
<dbReference type="InterPro" id="IPR013022">
    <property type="entry name" value="Xyl_isomerase-like_TIM-brl"/>
</dbReference>
<evidence type="ECO:0000313" key="3">
    <source>
        <dbReference type="Proteomes" id="UP000002011"/>
    </source>
</evidence>